<name>A0A839TAP1_9GAMM</name>
<keyword evidence="2" id="KW-1185">Reference proteome</keyword>
<dbReference type="RefSeq" id="WP_183617637.1">
    <property type="nucleotide sequence ID" value="NZ_CAJHAH010000004.1"/>
</dbReference>
<evidence type="ECO:0000313" key="2">
    <source>
        <dbReference type="Proteomes" id="UP000588111"/>
    </source>
</evidence>
<sequence length="81" mass="8972">MNGEVTGSNLTRALLEHSNKPIWCAVDDESDEQAMMDHDGNDFTAYIVSFKDGYFYCSCGTPWAYAVPIKVSAITQCEVNV</sequence>
<protein>
    <submittedName>
        <fullName evidence="1">Uncharacterized protein</fullName>
    </submittedName>
</protein>
<accession>A0A839TAP1</accession>
<evidence type="ECO:0000313" key="1">
    <source>
        <dbReference type="EMBL" id="MBB3105526.1"/>
    </source>
</evidence>
<organism evidence="1 2">
    <name type="scientific">Psychrobacter luti</name>
    <dbReference type="NCBI Taxonomy" id="198481"/>
    <lineage>
        <taxon>Bacteria</taxon>
        <taxon>Pseudomonadati</taxon>
        <taxon>Pseudomonadota</taxon>
        <taxon>Gammaproteobacteria</taxon>
        <taxon>Moraxellales</taxon>
        <taxon>Moraxellaceae</taxon>
        <taxon>Psychrobacter</taxon>
    </lineage>
</organism>
<proteinExistence type="predicted"/>
<comment type="caution">
    <text evidence="1">The sequence shown here is derived from an EMBL/GenBank/DDBJ whole genome shotgun (WGS) entry which is preliminary data.</text>
</comment>
<reference evidence="1 2" key="1">
    <citation type="submission" date="2020-08" db="EMBL/GenBank/DDBJ databases">
        <title>Genomic Encyclopedia of Type Strains, Phase III (KMG-III): the genomes of soil and plant-associated and newly described type strains.</title>
        <authorList>
            <person name="Whitman W."/>
        </authorList>
    </citation>
    <scope>NUCLEOTIDE SEQUENCE [LARGE SCALE GENOMIC DNA]</scope>
    <source>
        <strain evidence="1 2">CECT 5885</strain>
    </source>
</reference>
<dbReference type="Proteomes" id="UP000588111">
    <property type="component" value="Unassembled WGS sequence"/>
</dbReference>
<dbReference type="AlphaFoldDB" id="A0A839TAP1"/>
<dbReference type="EMBL" id="JACHXL010000001">
    <property type="protein sequence ID" value="MBB3105526.1"/>
    <property type="molecule type" value="Genomic_DNA"/>
</dbReference>
<gene>
    <name evidence="1" type="ORF">FHS24_000017</name>
</gene>